<keyword evidence="3 17" id="KW-0812">Transmembrane</keyword>
<evidence type="ECO:0000256" key="14">
    <source>
        <dbReference type="ARBA" id="ARBA00023186"/>
    </source>
</evidence>
<keyword evidence="20" id="KW-1185">Reference proteome</keyword>
<evidence type="ECO:0000256" key="13">
    <source>
        <dbReference type="ARBA" id="ARBA00023180"/>
    </source>
</evidence>
<evidence type="ECO:0000256" key="7">
    <source>
        <dbReference type="ARBA" id="ARBA00022737"/>
    </source>
</evidence>
<keyword evidence="4" id="KW-0479">Metal-binding</keyword>
<dbReference type="Proteomes" id="UP001489004">
    <property type="component" value="Unassembled WGS sequence"/>
</dbReference>
<keyword evidence="13" id="KW-0325">Glycoprotein</keyword>
<keyword evidence="7" id="KW-0677">Repeat</keyword>
<keyword evidence="6" id="KW-0430">Lectin</keyword>
<feature type="chain" id="PRO_5043107618" description="Calnexin" evidence="17">
    <location>
        <begin position="27"/>
        <end position="562"/>
    </location>
</feature>
<feature type="region of interest" description="Disordered" evidence="18">
    <location>
        <begin position="206"/>
        <end position="299"/>
    </location>
</feature>
<dbReference type="PANTHER" id="PTHR11073:SF1">
    <property type="entry name" value="CALNEXIN 14D-RELATED"/>
    <property type="match status" value="1"/>
</dbReference>
<feature type="compositionally biased region" description="Acidic residues" evidence="18">
    <location>
        <begin position="417"/>
        <end position="432"/>
    </location>
</feature>
<evidence type="ECO:0000256" key="3">
    <source>
        <dbReference type="ARBA" id="ARBA00022692"/>
    </source>
</evidence>
<dbReference type="EMBL" id="JALJOR010000009">
    <property type="protein sequence ID" value="KAK9811492.1"/>
    <property type="molecule type" value="Genomic_DNA"/>
</dbReference>
<keyword evidence="12 16" id="KW-1015">Disulfide bond</keyword>
<evidence type="ECO:0000256" key="10">
    <source>
        <dbReference type="ARBA" id="ARBA00022989"/>
    </source>
</evidence>
<keyword evidence="5 17" id="KW-0732">Signal</keyword>
<evidence type="ECO:0000256" key="4">
    <source>
        <dbReference type="ARBA" id="ARBA00022723"/>
    </source>
</evidence>
<comment type="function">
    <text evidence="15">Calcium-binding protein that interacts with newly synthesized monoglucosylated glycoproteins in the endoplasmic reticulum. It may act in assisting protein assembly and/or in the retention within the ER of unassembled protein subunits. It seems to play a major role in the quality control apparatus of the ER by the retention of incorrectly folded proteins.</text>
</comment>
<comment type="similarity">
    <text evidence="2 17">Belongs to the calreticulin family.</text>
</comment>
<dbReference type="InterPro" id="IPR018124">
    <property type="entry name" value="Calret/calnex_CS"/>
</dbReference>
<gene>
    <name evidence="19" type="ORF">WJX72_004772</name>
</gene>
<comment type="caution">
    <text evidence="19">The sequence shown here is derived from an EMBL/GenBank/DDBJ whole genome shotgun (WGS) entry which is preliminary data.</text>
</comment>
<dbReference type="Gene3D" id="2.10.250.10">
    <property type="entry name" value="Calreticulin/calnexin, P domain"/>
    <property type="match status" value="1"/>
</dbReference>
<keyword evidence="11 17" id="KW-0472">Membrane</keyword>
<feature type="transmembrane region" description="Helical" evidence="17">
    <location>
        <begin position="475"/>
        <end position="496"/>
    </location>
</feature>
<accession>A0AAW1PSR0</accession>
<evidence type="ECO:0000256" key="2">
    <source>
        <dbReference type="ARBA" id="ARBA00010983"/>
    </source>
</evidence>
<comment type="subcellular location">
    <subcellularLocation>
        <location evidence="1">Endoplasmic reticulum membrane</location>
        <topology evidence="1">Single-pass type I membrane protein</topology>
    </subcellularLocation>
</comment>
<keyword evidence="8 17" id="KW-0256">Endoplasmic reticulum</keyword>
<evidence type="ECO:0000256" key="12">
    <source>
        <dbReference type="ARBA" id="ARBA00023157"/>
    </source>
</evidence>
<dbReference type="GO" id="GO:0036503">
    <property type="term" value="P:ERAD pathway"/>
    <property type="evidence" value="ECO:0007669"/>
    <property type="project" value="TreeGrafter"/>
</dbReference>
<reference evidence="19 20" key="1">
    <citation type="journal article" date="2024" name="Nat. Commun.">
        <title>Phylogenomics reveals the evolutionary origins of lichenization in chlorophyte algae.</title>
        <authorList>
            <person name="Puginier C."/>
            <person name="Libourel C."/>
            <person name="Otte J."/>
            <person name="Skaloud P."/>
            <person name="Haon M."/>
            <person name="Grisel S."/>
            <person name="Petersen M."/>
            <person name="Berrin J.G."/>
            <person name="Delaux P.M."/>
            <person name="Dal Grande F."/>
            <person name="Keller J."/>
        </authorList>
    </citation>
    <scope>NUCLEOTIDE SEQUENCE [LARGE SCALE GENOMIC DNA]</scope>
    <source>
        <strain evidence="19 20">SAG 2043</strain>
    </source>
</reference>
<feature type="compositionally biased region" description="Basic and acidic residues" evidence="18">
    <location>
        <begin position="407"/>
        <end position="416"/>
    </location>
</feature>
<dbReference type="InterPro" id="IPR009033">
    <property type="entry name" value="Calreticulin/calnexin_P_dom_sf"/>
</dbReference>
<evidence type="ECO:0000256" key="5">
    <source>
        <dbReference type="ARBA" id="ARBA00022729"/>
    </source>
</evidence>
<feature type="disulfide bond" evidence="16">
    <location>
        <begin position="107"/>
        <end position="141"/>
    </location>
</feature>
<dbReference type="Gene3D" id="2.60.120.200">
    <property type="match status" value="1"/>
</dbReference>
<evidence type="ECO:0000256" key="1">
    <source>
        <dbReference type="ARBA" id="ARBA00004115"/>
    </source>
</evidence>
<dbReference type="PRINTS" id="PR00626">
    <property type="entry name" value="CALRETICULIN"/>
</dbReference>
<name>A0AAW1PSR0_9CHLO</name>
<feature type="region of interest" description="Disordered" evidence="18">
    <location>
        <begin position="407"/>
        <end position="438"/>
    </location>
</feature>
<dbReference type="FunFam" id="2.10.250.10:FF:000001">
    <property type="entry name" value="Calnexin homolog"/>
    <property type="match status" value="1"/>
</dbReference>
<feature type="region of interest" description="Disordered" evidence="18">
    <location>
        <begin position="503"/>
        <end position="562"/>
    </location>
</feature>
<dbReference type="GO" id="GO:0005789">
    <property type="term" value="C:endoplasmic reticulum membrane"/>
    <property type="evidence" value="ECO:0007669"/>
    <property type="project" value="UniProtKB-SubCell"/>
</dbReference>
<dbReference type="PANTHER" id="PTHR11073">
    <property type="entry name" value="CALRETICULIN AND CALNEXIN"/>
    <property type="match status" value="1"/>
</dbReference>
<dbReference type="SUPFAM" id="SSF49899">
    <property type="entry name" value="Concanavalin A-like lectins/glucanases"/>
    <property type="match status" value="1"/>
</dbReference>
<keyword evidence="10 17" id="KW-1133">Transmembrane helix</keyword>
<evidence type="ECO:0008006" key="21">
    <source>
        <dbReference type="Google" id="ProtNLM"/>
    </source>
</evidence>
<evidence type="ECO:0000256" key="16">
    <source>
        <dbReference type="PIRSR" id="PIRSR601580-3"/>
    </source>
</evidence>
<dbReference type="PROSITE" id="PS00804">
    <property type="entry name" value="CALRETICULIN_2"/>
    <property type="match status" value="1"/>
</dbReference>
<dbReference type="GO" id="GO:0051082">
    <property type="term" value="F:unfolded protein binding"/>
    <property type="evidence" value="ECO:0007669"/>
    <property type="project" value="InterPro"/>
</dbReference>
<keyword evidence="9" id="KW-0106">Calcium</keyword>
<dbReference type="InterPro" id="IPR013320">
    <property type="entry name" value="ConA-like_dom_sf"/>
</dbReference>
<dbReference type="SUPFAM" id="SSF63887">
    <property type="entry name" value="P-domain of calnexin/calreticulin"/>
    <property type="match status" value="1"/>
</dbReference>
<dbReference type="AlphaFoldDB" id="A0AAW1PSR0"/>
<dbReference type="GO" id="GO:0005509">
    <property type="term" value="F:calcium ion binding"/>
    <property type="evidence" value="ECO:0007669"/>
    <property type="project" value="InterPro"/>
</dbReference>
<feature type="compositionally biased region" description="Basic and acidic residues" evidence="18">
    <location>
        <begin position="234"/>
        <end position="253"/>
    </location>
</feature>
<proteinExistence type="inferred from homology"/>
<dbReference type="Pfam" id="PF00262">
    <property type="entry name" value="Calreticulin"/>
    <property type="match status" value="1"/>
</dbReference>
<evidence type="ECO:0000313" key="19">
    <source>
        <dbReference type="EMBL" id="KAK9811492.1"/>
    </source>
</evidence>
<evidence type="ECO:0000256" key="18">
    <source>
        <dbReference type="SAM" id="MobiDB-lite"/>
    </source>
</evidence>
<feature type="compositionally biased region" description="Acidic residues" evidence="18">
    <location>
        <begin position="254"/>
        <end position="292"/>
    </location>
</feature>
<dbReference type="GO" id="GO:0006457">
    <property type="term" value="P:protein folding"/>
    <property type="evidence" value="ECO:0007669"/>
    <property type="project" value="InterPro"/>
</dbReference>
<feature type="signal peptide" evidence="17">
    <location>
        <begin position="1"/>
        <end position="26"/>
    </location>
</feature>
<evidence type="ECO:0000256" key="9">
    <source>
        <dbReference type="ARBA" id="ARBA00022837"/>
    </source>
</evidence>
<organism evidence="19 20">
    <name type="scientific">[Myrmecia] bisecta</name>
    <dbReference type="NCBI Taxonomy" id="41462"/>
    <lineage>
        <taxon>Eukaryota</taxon>
        <taxon>Viridiplantae</taxon>
        <taxon>Chlorophyta</taxon>
        <taxon>core chlorophytes</taxon>
        <taxon>Trebouxiophyceae</taxon>
        <taxon>Trebouxiales</taxon>
        <taxon>Trebouxiaceae</taxon>
        <taxon>Myrmecia</taxon>
    </lineage>
</organism>
<protein>
    <recommendedName>
        <fullName evidence="21">Calnexin</fullName>
    </recommendedName>
</protein>
<keyword evidence="14 17" id="KW-0143">Chaperone</keyword>
<evidence type="ECO:0000256" key="8">
    <source>
        <dbReference type="ARBA" id="ARBA00022824"/>
    </source>
</evidence>
<dbReference type="FunFam" id="2.60.120.200:FF:000048">
    <property type="entry name" value="Calnexin homolog"/>
    <property type="match status" value="1"/>
</dbReference>
<dbReference type="InterPro" id="IPR001580">
    <property type="entry name" value="Calret/calnex"/>
</dbReference>
<feature type="compositionally biased region" description="Basic and acidic residues" evidence="18">
    <location>
        <begin position="517"/>
        <end position="532"/>
    </location>
</feature>
<evidence type="ECO:0000256" key="17">
    <source>
        <dbReference type="RuleBase" id="RU362126"/>
    </source>
</evidence>
<evidence type="ECO:0000256" key="11">
    <source>
        <dbReference type="ARBA" id="ARBA00023136"/>
    </source>
</evidence>
<evidence type="ECO:0000313" key="20">
    <source>
        <dbReference type="Proteomes" id="UP001489004"/>
    </source>
</evidence>
<feature type="compositionally biased region" description="Low complexity" evidence="18">
    <location>
        <begin position="533"/>
        <end position="542"/>
    </location>
</feature>
<dbReference type="GO" id="GO:0030246">
    <property type="term" value="F:carbohydrate binding"/>
    <property type="evidence" value="ECO:0007669"/>
    <property type="project" value="UniProtKB-KW"/>
</dbReference>
<sequence>MASKAGIAACLAVASLFALFAAPVCAKEVSFLEKFDAGWKGRWTHSGKDKYSGRFVVEAPEGSTDEALKVPEKAKHYGISTKLDHPVDPAKGLVLQYEVKLSEGLTCGGAYLKFVKASDDFDPESLEEATPYSIMFGPDKCGGTNKVHLILKHTSPSGDVEEKHLQTPPLVETDKLSHVYTVVLKPDNTYAVLIDGVEKKAGSILEDFEPAINPPEEIDDPEDKKPEDWVDTPKIADPDATKPDDWDEDAPREIEDEESEKPEGWLDDEPQEVDDPEAEQPEDWDEEEDGEWEAPKVPNPACKVGCGEWKRPTKINPNYKGKWHAPMIDNPDYKGPWSPKKIPNPKYFVDETPLKNIGKIGGVAVEIWTMDDGYFFDNILVSDDPAIAEQHRDELWKPKFVAEEAAAEAEKAKAKENEDDEDDDEDEDDEDEATPKAKPFRLGKTIAKLFDHQLLAPVKPHLKPLLDALKRNEPLAYSLTVAPLLMILLPFLMKALSDKPKKASARMQTGGRASAAKKQDVTGADDKPEGKKATATVTTTTVVEEEEEDEGAAVRRRTVRRE</sequence>
<evidence type="ECO:0000256" key="15">
    <source>
        <dbReference type="ARBA" id="ARBA00037525"/>
    </source>
</evidence>
<evidence type="ECO:0000256" key="6">
    <source>
        <dbReference type="ARBA" id="ARBA00022734"/>
    </source>
</evidence>